<feature type="chain" id="PRO_5020844173" description="Adhesin" evidence="2">
    <location>
        <begin position="23"/>
        <end position="398"/>
    </location>
</feature>
<reference evidence="3 4" key="1">
    <citation type="submission" date="2019-02" db="EMBL/GenBank/DDBJ databases">
        <title>The Batch Genome Submission of Acinetobacter spp. strains.</title>
        <authorList>
            <person name="Qin J."/>
            <person name="Hu Y."/>
            <person name="Ye H."/>
            <person name="Wei L."/>
            <person name="Feng Y."/>
            <person name="Zong Z."/>
        </authorList>
    </citation>
    <scope>NUCLEOTIDE SEQUENCE [LARGE SCALE GENOMIC DNA]</scope>
    <source>
        <strain evidence="3 4">WCHABo060081</strain>
    </source>
</reference>
<dbReference type="PROSITE" id="PS51257">
    <property type="entry name" value="PROKAR_LIPOPROTEIN"/>
    <property type="match status" value="1"/>
</dbReference>
<accession>A0A4Q7AQ32</accession>
<organism evidence="3 4">
    <name type="scientific">Acinetobacter bouvetii</name>
    <dbReference type="NCBI Taxonomy" id="202951"/>
    <lineage>
        <taxon>Bacteria</taxon>
        <taxon>Pseudomonadati</taxon>
        <taxon>Pseudomonadota</taxon>
        <taxon>Gammaproteobacteria</taxon>
        <taxon>Moraxellales</taxon>
        <taxon>Moraxellaceae</taxon>
        <taxon>Acinetobacter</taxon>
    </lineage>
</organism>
<comment type="caution">
    <text evidence="3">The sequence shown here is derived from an EMBL/GenBank/DDBJ whole genome shotgun (WGS) entry which is preliminary data.</text>
</comment>
<dbReference type="STRING" id="202951.GCA_001485025_00237"/>
<dbReference type="RefSeq" id="WP_130147781.1">
    <property type="nucleotide sequence ID" value="NZ_SGSU01000019.1"/>
</dbReference>
<dbReference type="EMBL" id="SGSU01000019">
    <property type="protein sequence ID" value="RZG64954.1"/>
    <property type="molecule type" value="Genomic_DNA"/>
</dbReference>
<gene>
    <name evidence="3" type="ORF">EXE25_15400</name>
</gene>
<dbReference type="Proteomes" id="UP000293483">
    <property type="component" value="Unassembled WGS sequence"/>
</dbReference>
<feature type="compositionally biased region" description="Low complexity" evidence="1">
    <location>
        <begin position="20"/>
        <end position="32"/>
    </location>
</feature>
<proteinExistence type="predicted"/>
<name>A0A4Q7AQ32_9GAMM</name>
<evidence type="ECO:0000256" key="2">
    <source>
        <dbReference type="SAM" id="SignalP"/>
    </source>
</evidence>
<evidence type="ECO:0008006" key="5">
    <source>
        <dbReference type="Google" id="ProtNLM"/>
    </source>
</evidence>
<keyword evidence="2" id="KW-0732">Signal</keyword>
<dbReference type="AlphaFoldDB" id="A0A4Q7AQ32"/>
<protein>
    <recommendedName>
        <fullName evidence="5">Adhesin</fullName>
    </recommendedName>
</protein>
<sequence>MKKTLLAISLSCLLAACGSDSSDDSSNPPSSNLKTGVLTDGPVSNVRYETSSGVKGSTNVKGEFQYNSGDSVTFYLGDIKLGSAAAQAHITPIELSSVESIRTNLLILLQSLDSDHDHSNGITISDAVIAALKDKTINLSLPTESFVQDATLLQVLQNSGLTLVSEDTAKSNFFNSFIQDSTGAWLYEDKTNNIKVVLYIEGKAPNSSDLNVFNFTFGQIGAADDSGQSGIEQGQLSWNAVNGNLSRIQDFEVDTNGEWGFSNPSAAASLQYGSTADTLVFKEGDQSFSFKRVNNISGSLAGSWQSGSQLATFFSDGSYIHIETAANDCEYAGIESGTYTAANGSLKAAGFAYDTNGCAGLVDSSYNPPSLDTFSYLINGSTAVIQYENEDPRVFTRF</sequence>
<feature type="region of interest" description="Disordered" evidence="1">
    <location>
        <begin position="20"/>
        <end position="39"/>
    </location>
</feature>
<evidence type="ECO:0000313" key="3">
    <source>
        <dbReference type="EMBL" id="RZG64954.1"/>
    </source>
</evidence>
<evidence type="ECO:0000313" key="4">
    <source>
        <dbReference type="Proteomes" id="UP000293483"/>
    </source>
</evidence>
<evidence type="ECO:0000256" key="1">
    <source>
        <dbReference type="SAM" id="MobiDB-lite"/>
    </source>
</evidence>
<feature type="signal peptide" evidence="2">
    <location>
        <begin position="1"/>
        <end position="22"/>
    </location>
</feature>